<dbReference type="Pfam" id="PF13271">
    <property type="entry name" value="DUF4062"/>
    <property type="match status" value="1"/>
</dbReference>
<keyword evidence="1" id="KW-0853">WD repeat</keyword>
<evidence type="ECO:0000259" key="2">
    <source>
        <dbReference type="Pfam" id="PF13271"/>
    </source>
</evidence>
<evidence type="ECO:0000313" key="3">
    <source>
        <dbReference type="EMBL" id="KAF7261188.1"/>
    </source>
</evidence>
<accession>A0A8S9ZAX0</accession>
<dbReference type="Gene3D" id="2.130.10.10">
    <property type="entry name" value="YVTN repeat-like/Quinoprotein amine dehydrogenase"/>
    <property type="match status" value="4"/>
</dbReference>
<dbReference type="InterPro" id="IPR025139">
    <property type="entry name" value="DUF4062"/>
</dbReference>
<name>A0A8S9ZAX0_9TREM</name>
<dbReference type="OrthoDB" id="427368at2759"/>
<keyword evidence="4" id="KW-1185">Reference proteome</keyword>
<dbReference type="PROSITE" id="PS50082">
    <property type="entry name" value="WD_REPEATS_2"/>
    <property type="match status" value="1"/>
</dbReference>
<dbReference type="SUPFAM" id="SSF50978">
    <property type="entry name" value="WD40 repeat-like"/>
    <property type="match status" value="3"/>
</dbReference>
<sequence>MKNWVIMRGTTDIVLRYLAEASDAGLLERVERIDELYDLDRPVRVQLPAIESQQPEDNIGSGSIERPISEWRCCRVFISSTFRDMHAERDLICGTILPSVRAYAARELRVHVNEVDLRWGVPEPVTRSPLALQMCLEQVANTDILVLLVGNRYGWVPKRGQINSLPAPILNQLNKFYISGMSVTEMEYHTVKQAISRRIPSHLRRSSSREVNEALRQHVFAFIRDSTALREIPETYISDFEEQNETKRQRLESFKQILKDDGVVVCDNYPAWFNGVIADRPVMANLGKLGHELTDSLHRALNTLFKDSASNFLEMRILQLPHRATDYRTFLHTFVEPIACAISPRHLLQIERAIPEMDIRGKQCHKIRLLAAQRVATPSSGTQRAPLSRTLGDNTTSDGTILIVTGSPGCGKTTHLAALTMSLSFPGWFPKLPTNQSSFDVSDPREKLLLQTKARSTTSYEPNYNLQRPRLPFHYVIPHFVDGLSATGLTPRNRLITLLDAWIERLLLDAERAATSSLYVSKRLQQIKGGLLESPGSQSAESDAMLQTKLGCFNQLLGLLSSFAGARYAFVLDSADHLQPAIIDWLPEKLPENVRFVISCDVNSTIARDLSSRPDCLALTISGLNVSERAAAVRTLFGRYGKVLNESAFGNQLSLLVNNRSAEIPLFLRLACDELRLYGTYENLDAQLKQLPDSIAKLVQHVIARVEAMCGPQLTLAALAFICASPRPLAGIELHTLLDAWLLNSQETDESKRDPVDSLWLELDMELATLEDMEFWFSFEQKIHVLLTGPNKPNTFVAKKTRVHLPALAFHILLSGLRPLLAGFGDEEDAECDMSSTEDNSTTLDLRKLPKGWIRFRSQEITNIVRDIICGRTTSLTSFARLGFHQPTIGVASMDYSKRTRVDGVAKFSKGARPIDQVYIHWLLATKLDDLEHKLFHFFHANKMRIMCHLLISGAFLSAKFRTGLGSSILQDFQGYKSEDSDLQAKWKEISQNTSISAYLSSVRKFIAIHSGILSKYPSLISQLAINDASDAWIRKWGSVQLALYRSLIAPIVANVSHGNSSPRVRTFVCRSLPSTTDQSTGILSPSAIYTPLNQTGPGSRLNVPTAIACSPNGQLLVIGTSSGTVSVMELATFRELRSLFGHRTSVLSLCFLPTTQLGVHNIAEASECWLASTAQDGSVFLWNLGTSVDSSGRLQLSNCSRLISLTGPPHRGAVTSCAWHPDRRLLATGGLDRSVVLWTLPITARELSELQTHGTRQPLLNFDVIRTGSACVSSVAFRLPTMSRVNQTGAAALRPCDVLAIGCWDGSVRIYELYTSRYVKILPASMSAICSVAYSLDGGSTLATQDCRGQLFLWDSENYTLLSGITSTSVESTPISASLELVECYRGQIYFSRPRGRYLIQSGGILQKTGEITAWNSQLGASLGPWRTPTAWRTGSFSHVSAFATDPLLGRLAVVGSNEGAIGFVCIRTGQLLQTVQTGRSRVQAVACSVITADSTKLSLSCRMLVIVGSSSGLVRTYSFLASCPLPVTDESMSEGMVEGKCQLSELVSVLPASDDSDSLPDEAVARDGGVLCVGADNLVTVSGNGDASCEVHFYRYENNQVQCSDRVHVPSLGAAVTAVALRRPLLAVGTTNRMVTIYQVDWEGCIVSTLTQIHHAANDWITALSWGTLVGKMARTTCSLIVGSNDQLIRVYRYGESVVTGPMQTLDGPGGSITSLSVEGRYIAAGSVEGVVKVWRNNDTNTLDPVTMLDLVTDYRSNGVLDTDVTRVISVNLSMDSSNYTRDLRKPFIDLALTDQASAGDTNTEAFPAVDVENSDVQNENAFGQDIVESIQSPSPSLACTDNLDYEHSETEPSISESDGYWHFFDKPDCPQPIQKSCLFQSGLGHDHARLQAHDSAQLRLTVSQQFPAEMSKAGSFRFRTFAPLLPERRAVLTGHSGLVACSLAGDNMDDFILASVAGQSASDDGNTLGACDVRLWNLPADDSIPCFPSLHHEGSITCLSRIHSPTTGDWCLSGGMDGKLFFWRPCTRAPAFPVDHPLAMLNSVERDGWIPTFHVLFARDQQPVYPITAVLTSGSPDLHRIFVSAGREVWSIEIPDKTLILFTRQGSLSVEKLVEWSSCHTNSDPLKVESTFFDQAVVDLCPSVLADNVQIDLFASLSDSQFPLVPLSSQSGKFDRVSSGVTVEFHLVDPVPDIKGALSVCWHRTEETLVGINRNVPIIILQSAGKFILRKLFGNSSSQSTEPVQFIEPVDIPSANGSRGGYFIISVANGVSRGKIVGASDGRVIAESEPFSAPVSIDAACSLQAPGGPSCWASDSLLLLIATSDGLLHLLEFNPSEKEREARGSSLQKIGLHPTGERISKLQLLSNEPLQVMIGTRSGRLLVYAIV</sequence>
<protein>
    <recommendedName>
        <fullName evidence="2">DUF4062 domain-containing protein</fullName>
    </recommendedName>
</protein>
<dbReference type="SUPFAM" id="SSF52540">
    <property type="entry name" value="P-loop containing nucleoside triphosphate hydrolases"/>
    <property type="match status" value="1"/>
</dbReference>
<dbReference type="Proteomes" id="UP000822476">
    <property type="component" value="Unassembled WGS sequence"/>
</dbReference>
<dbReference type="GO" id="GO:0070034">
    <property type="term" value="F:telomerase RNA binding"/>
    <property type="evidence" value="ECO:0007669"/>
    <property type="project" value="TreeGrafter"/>
</dbReference>
<dbReference type="Pfam" id="PF00400">
    <property type="entry name" value="WD40"/>
    <property type="match status" value="4"/>
</dbReference>
<dbReference type="PANTHER" id="PTHR44791">
    <property type="entry name" value="TELOMERASE PROTEIN COMPONENT 1 TEP1"/>
    <property type="match status" value="1"/>
</dbReference>
<dbReference type="PANTHER" id="PTHR44791:SF1">
    <property type="entry name" value="TELOMERASE PROTEIN COMPONENT 1"/>
    <property type="match status" value="1"/>
</dbReference>
<dbReference type="InterPro" id="IPR015943">
    <property type="entry name" value="WD40/YVTN_repeat-like_dom_sf"/>
</dbReference>
<dbReference type="GO" id="GO:0000722">
    <property type="term" value="P:telomere maintenance via recombination"/>
    <property type="evidence" value="ECO:0007669"/>
    <property type="project" value="TreeGrafter"/>
</dbReference>
<feature type="repeat" description="WD" evidence="1">
    <location>
        <begin position="1208"/>
        <end position="1241"/>
    </location>
</feature>
<proteinExistence type="predicted"/>
<dbReference type="InterPro" id="IPR052652">
    <property type="entry name" value="Telomerase_Complex_Comp"/>
</dbReference>
<dbReference type="PROSITE" id="PS50294">
    <property type="entry name" value="WD_REPEATS_REGION"/>
    <property type="match status" value="1"/>
</dbReference>
<dbReference type="Gene3D" id="1.25.40.370">
    <property type="match status" value="1"/>
</dbReference>
<gene>
    <name evidence="3" type="ORF">EG68_02602</name>
</gene>
<dbReference type="GO" id="GO:0005697">
    <property type="term" value="C:telomerase holoenzyme complex"/>
    <property type="evidence" value="ECO:0007669"/>
    <property type="project" value="TreeGrafter"/>
</dbReference>
<dbReference type="GO" id="GO:0003720">
    <property type="term" value="F:telomerase activity"/>
    <property type="evidence" value="ECO:0007669"/>
    <property type="project" value="TreeGrafter"/>
</dbReference>
<reference evidence="3" key="1">
    <citation type="submission" date="2019-07" db="EMBL/GenBank/DDBJ databases">
        <title>Annotation for the trematode Paragonimus miyazaki's.</title>
        <authorList>
            <person name="Choi Y.-J."/>
        </authorList>
    </citation>
    <scope>NUCLEOTIDE SEQUENCE</scope>
    <source>
        <strain evidence="3">Japan</strain>
    </source>
</reference>
<dbReference type="InterPro" id="IPR036322">
    <property type="entry name" value="WD40_repeat_dom_sf"/>
</dbReference>
<organism evidence="3 4">
    <name type="scientific">Paragonimus skrjabini miyazakii</name>
    <dbReference type="NCBI Taxonomy" id="59628"/>
    <lineage>
        <taxon>Eukaryota</taxon>
        <taxon>Metazoa</taxon>
        <taxon>Spiralia</taxon>
        <taxon>Lophotrochozoa</taxon>
        <taxon>Platyhelminthes</taxon>
        <taxon>Trematoda</taxon>
        <taxon>Digenea</taxon>
        <taxon>Plagiorchiida</taxon>
        <taxon>Troglotremata</taxon>
        <taxon>Troglotrematidae</taxon>
        <taxon>Paragonimus</taxon>
    </lineage>
</organism>
<evidence type="ECO:0000256" key="1">
    <source>
        <dbReference type="PROSITE-ProRule" id="PRU00221"/>
    </source>
</evidence>
<feature type="domain" description="DUF4062" evidence="2">
    <location>
        <begin position="75"/>
        <end position="160"/>
    </location>
</feature>
<dbReference type="SMART" id="SM00320">
    <property type="entry name" value="WD40"/>
    <property type="match status" value="8"/>
</dbReference>
<evidence type="ECO:0000313" key="4">
    <source>
        <dbReference type="Proteomes" id="UP000822476"/>
    </source>
</evidence>
<dbReference type="EMBL" id="JTDE01000459">
    <property type="protein sequence ID" value="KAF7261188.1"/>
    <property type="molecule type" value="Genomic_DNA"/>
</dbReference>
<dbReference type="InterPro" id="IPR001680">
    <property type="entry name" value="WD40_rpt"/>
</dbReference>
<comment type="caution">
    <text evidence="3">The sequence shown here is derived from an EMBL/GenBank/DDBJ whole genome shotgun (WGS) entry which is preliminary data.</text>
</comment>
<dbReference type="InterPro" id="IPR027417">
    <property type="entry name" value="P-loop_NTPase"/>
</dbReference>